<organism evidence="1 2">
    <name type="scientific">Microdochium bolleyi</name>
    <dbReference type="NCBI Taxonomy" id="196109"/>
    <lineage>
        <taxon>Eukaryota</taxon>
        <taxon>Fungi</taxon>
        <taxon>Dikarya</taxon>
        <taxon>Ascomycota</taxon>
        <taxon>Pezizomycotina</taxon>
        <taxon>Sordariomycetes</taxon>
        <taxon>Xylariomycetidae</taxon>
        <taxon>Xylariales</taxon>
        <taxon>Microdochiaceae</taxon>
        <taxon>Microdochium</taxon>
    </lineage>
</organism>
<proteinExistence type="predicted"/>
<dbReference type="AlphaFoldDB" id="A0A136JBX5"/>
<reference evidence="2" key="1">
    <citation type="submission" date="2016-02" db="EMBL/GenBank/DDBJ databases">
        <title>Draft genome sequence of Microdochium bolleyi, a fungal endophyte of beachgrass.</title>
        <authorList>
            <consortium name="DOE Joint Genome Institute"/>
            <person name="David A.S."/>
            <person name="May G."/>
            <person name="Haridas S."/>
            <person name="Lim J."/>
            <person name="Wang M."/>
            <person name="Labutti K."/>
            <person name="Lipzen A."/>
            <person name="Barry K."/>
            <person name="Grigoriev I.V."/>
        </authorList>
    </citation>
    <scope>NUCLEOTIDE SEQUENCE [LARGE SCALE GENOMIC DNA]</scope>
    <source>
        <strain evidence="2">J235TASD1</strain>
    </source>
</reference>
<accession>A0A136JBX5</accession>
<name>A0A136JBX5_9PEZI</name>
<evidence type="ECO:0000313" key="2">
    <source>
        <dbReference type="Proteomes" id="UP000070501"/>
    </source>
</evidence>
<dbReference type="Proteomes" id="UP000070501">
    <property type="component" value="Unassembled WGS sequence"/>
</dbReference>
<keyword evidence="2" id="KW-1185">Reference proteome</keyword>
<gene>
    <name evidence="1" type="ORF">Micbo1qcDRAFT_173431</name>
</gene>
<sequence length="164" mass="17585">MARPSRLAKSATAAGDACDLCVSDVREDYTLLTSASLGALQLASHWLARSKAHKPLADSDYVEEKTASSHFAPVGNSQLLSAEDYAGSANDKSRARMQASLSPHVLYPTRLLHPKPPALFPRVRDADTHIVAATHISPAAPDQAPAHQVEFLVELAEGQLRVLI</sequence>
<dbReference type="EMBL" id="KQ964247">
    <property type="protein sequence ID" value="KXJ94650.1"/>
    <property type="molecule type" value="Genomic_DNA"/>
</dbReference>
<protein>
    <submittedName>
        <fullName evidence="1">Uncharacterized protein</fullName>
    </submittedName>
</protein>
<dbReference type="InParanoid" id="A0A136JBX5"/>
<evidence type="ECO:0000313" key="1">
    <source>
        <dbReference type="EMBL" id="KXJ94650.1"/>
    </source>
</evidence>